<accession>A0A3M8DX37</accession>
<feature type="domain" description="Flagellin N-terminal" evidence="4">
    <location>
        <begin position="6"/>
        <end position="142"/>
    </location>
</feature>
<name>A0A3M8DX37_9BACL</name>
<evidence type="ECO:0000256" key="3">
    <source>
        <dbReference type="ARBA" id="ARBA00023143"/>
    </source>
</evidence>
<comment type="similarity">
    <text evidence="2">Belongs to the bacterial flagellin family.</text>
</comment>
<evidence type="ECO:0000259" key="5">
    <source>
        <dbReference type="Pfam" id="PF00700"/>
    </source>
</evidence>
<evidence type="ECO:0000313" key="6">
    <source>
        <dbReference type="EMBL" id="RNB92652.1"/>
    </source>
</evidence>
<evidence type="ECO:0000313" key="7">
    <source>
        <dbReference type="Proteomes" id="UP000271031"/>
    </source>
</evidence>
<dbReference type="InterPro" id="IPR013384">
    <property type="entry name" value="Flagell_FlgL"/>
</dbReference>
<gene>
    <name evidence="6" type="primary">flgL</name>
    <name evidence="6" type="ORF">EDM56_00455</name>
</gene>
<keyword evidence="6" id="KW-0969">Cilium</keyword>
<dbReference type="NCBIfam" id="TIGR02550">
    <property type="entry name" value="flagell_flgL"/>
    <property type="match status" value="1"/>
</dbReference>
<dbReference type="EMBL" id="RHHQ01000002">
    <property type="protein sequence ID" value="RNB92652.1"/>
    <property type="molecule type" value="Genomic_DNA"/>
</dbReference>
<dbReference type="Pfam" id="PF00669">
    <property type="entry name" value="Flagellin_N"/>
    <property type="match status" value="1"/>
</dbReference>
<sequence>MAIRVTQNMLNSHMLRNLSNSMGSMDKYQEQLSSGRKIARPSDDPVVATRGMFYRSSLVENGQFQRNVNEATSWMELADKAMDEQTSIMKRVNELAVYSGNVSLNSDSLKAIAEEIDQIKEQMGNIANQTVGGRYIFAGTDTQNPPYSYEQGDFVSTNNAEIRLEMNKSVFLPINVSGQALFNFPSNDKNVFKLLDTISAQLKEGKDVTGYITDIQQQEDNLNAQRASLGARVNRIELISGRLQNEEVSVNKLMSDNEDADIASVITNLKTQENVHSAALGAGARIIQPSLMDFLR</sequence>
<dbReference type="RefSeq" id="WP_122915909.1">
    <property type="nucleotide sequence ID" value="NZ_RHHQ01000002.1"/>
</dbReference>
<dbReference type="AlphaFoldDB" id="A0A3M8DX37"/>
<organism evidence="6 7">
    <name type="scientific">Brevibacillus fluminis</name>
    <dbReference type="NCBI Taxonomy" id="511487"/>
    <lineage>
        <taxon>Bacteria</taxon>
        <taxon>Bacillati</taxon>
        <taxon>Bacillota</taxon>
        <taxon>Bacilli</taxon>
        <taxon>Bacillales</taxon>
        <taxon>Paenibacillaceae</taxon>
        <taxon>Brevibacillus</taxon>
    </lineage>
</organism>
<feature type="domain" description="Flagellin C-terminal" evidence="5">
    <location>
        <begin position="214"/>
        <end position="294"/>
    </location>
</feature>
<dbReference type="SUPFAM" id="SSF64518">
    <property type="entry name" value="Phase 1 flagellin"/>
    <property type="match status" value="1"/>
</dbReference>
<dbReference type="GO" id="GO:0005198">
    <property type="term" value="F:structural molecule activity"/>
    <property type="evidence" value="ECO:0007669"/>
    <property type="project" value="InterPro"/>
</dbReference>
<dbReference type="PANTHER" id="PTHR42792">
    <property type="entry name" value="FLAGELLIN"/>
    <property type="match status" value="1"/>
</dbReference>
<reference evidence="6 7" key="1">
    <citation type="submission" date="2018-10" db="EMBL/GenBank/DDBJ databases">
        <title>Phylogenomics of Brevibacillus.</title>
        <authorList>
            <person name="Dunlap C."/>
        </authorList>
    </citation>
    <scope>NUCLEOTIDE SEQUENCE [LARGE SCALE GENOMIC DNA]</scope>
    <source>
        <strain evidence="6 7">JCM 15716</strain>
    </source>
</reference>
<protein>
    <submittedName>
        <fullName evidence="6">Flagellar hook-associated protein FlgL</fullName>
    </submittedName>
</protein>
<comment type="subcellular location">
    <subcellularLocation>
        <location evidence="1">Bacterial flagellum</location>
    </subcellularLocation>
</comment>
<keyword evidence="6" id="KW-0966">Cell projection</keyword>
<keyword evidence="6" id="KW-0282">Flagellum</keyword>
<dbReference type="GO" id="GO:0009424">
    <property type="term" value="C:bacterial-type flagellum hook"/>
    <property type="evidence" value="ECO:0007669"/>
    <property type="project" value="InterPro"/>
</dbReference>
<dbReference type="InterPro" id="IPR001492">
    <property type="entry name" value="Flagellin"/>
</dbReference>
<dbReference type="GO" id="GO:0071973">
    <property type="term" value="P:bacterial-type flagellum-dependent cell motility"/>
    <property type="evidence" value="ECO:0007669"/>
    <property type="project" value="InterPro"/>
</dbReference>
<dbReference type="Gene3D" id="1.20.1330.10">
    <property type="entry name" value="f41 fragment of flagellin, N-terminal domain"/>
    <property type="match status" value="1"/>
</dbReference>
<keyword evidence="3" id="KW-0975">Bacterial flagellum</keyword>
<proteinExistence type="inferred from homology"/>
<evidence type="ECO:0000256" key="1">
    <source>
        <dbReference type="ARBA" id="ARBA00004365"/>
    </source>
</evidence>
<dbReference type="InterPro" id="IPR046358">
    <property type="entry name" value="Flagellin_C"/>
</dbReference>
<comment type="caution">
    <text evidence="6">The sequence shown here is derived from an EMBL/GenBank/DDBJ whole genome shotgun (WGS) entry which is preliminary data.</text>
</comment>
<dbReference type="OrthoDB" id="9758307at2"/>
<evidence type="ECO:0000256" key="2">
    <source>
        <dbReference type="ARBA" id="ARBA00005709"/>
    </source>
</evidence>
<keyword evidence="7" id="KW-1185">Reference proteome</keyword>
<evidence type="ECO:0000259" key="4">
    <source>
        <dbReference type="Pfam" id="PF00669"/>
    </source>
</evidence>
<dbReference type="PANTHER" id="PTHR42792:SF1">
    <property type="entry name" value="FLAGELLAR HOOK-ASSOCIATED PROTEIN 3"/>
    <property type="match status" value="1"/>
</dbReference>
<dbReference type="InterPro" id="IPR001029">
    <property type="entry name" value="Flagellin_N"/>
</dbReference>
<dbReference type="Pfam" id="PF00700">
    <property type="entry name" value="Flagellin_C"/>
    <property type="match status" value="1"/>
</dbReference>
<dbReference type="Proteomes" id="UP000271031">
    <property type="component" value="Unassembled WGS sequence"/>
</dbReference>